<dbReference type="Gene3D" id="3.30.930.10">
    <property type="entry name" value="Bira Bifunctional Protein, Domain 2"/>
    <property type="match status" value="1"/>
</dbReference>
<keyword evidence="7 10" id="KW-0030">Aminoacyl-tRNA synthetase</keyword>
<sequence>MLTLICQCLHAQSRWLTQMSKDIWISDILAGKYDGSEVELKGWIYRSRGSNKIRFIVVRDSTGNIQCVAKRDVLGDVFFDELKSSLIESSVILKGIVQPTDREHGHELQVSSGEVVGPVNPERPFPITESAMAEADGGETEFLLDNRHLYLRTSRMTTMLKIRSSVFGAVHSYFRDLDFIEYQAPNFVAGAVEGGSTLFEVPYFGRKAYLTQSWQLYAEAAMPALERLYTIAPSFRAEKSRTRRHLTEFWHAEMEIAWASNNEVMKHGEGLVRHIASTLLEERSDELSSLGRDLNLISQYADNPYPIIRYDEAIETLQGKGVDVEWGQDLDYSKEKILTADFEVPHFLTHYPRIAKPFYHRPDPEDPKYVLCHDLLAPEGYGEIIGGGERTWSEAEILERIDEEGTPREPYEFYIDTRRYGGVPHGGFGMGVDRVCTWLSGAEHIREVIPFPRDSRRVTP</sequence>
<dbReference type="GO" id="GO:0006421">
    <property type="term" value="P:asparaginyl-tRNA aminoacylation"/>
    <property type="evidence" value="ECO:0007669"/>
    <property type="project" value="UniProtKB-UniRule"/>
</dbReference>
<name>A0A1B1TCL3_9ARCH</name>
<keyword evidence="4" id="KW-0547">Nucleotide-binding</keyword>
<evidence type="ECO:0000256" key="6">
    <source>
        <dbReference type="ARBA" id="ARBA00022917"/>
    </source>
</evidence>
<dbReference type="Pfam" id="PF01336">
    <property type="entry name" value="tRNA_anti-codon"/>
    <property type="match status" value="1"/>
</dbReference>
<keyword evidence="3" id="KW-0436">Ligase</keyword>
<protein>
    <recommendedName>
        <fullName evidence="2 8">Asparagine--tRNA ligase</fullName>
        <ecNumber evidence="2 8">6.1.1.22</ecNumber>
    </recommendedName>
</protein>
<dbReference type="SUPFAM" id="SSF50249">
    <property type="entry name" value="Nucleic acid-binding proteins"/>
    <property type="match status" value="1"/>
</dbReference>
<proteinExistence type="inferred from homology"/>
<evidence type="ECO:0000313" key="10">
    <source>
        <dbReference type="EMBL" id="ANV80006.1"/>
    </source>
</evidence>
<dbReference type="GO" id="GO:0005524">
    <property type="term" value="F:ATP binding"/>
    <property type="evidence" value="ECO:0007669"/>
    <property type="project" value="UniProtKB-KW"/>
</dbReference>
<dbReference type="NCBIfam" id="NF003037">
    <property type="entry name" value="PRK03932.1"/>
    <property type="match status" value="1"/>
</dbReference>
<evidence type="ECO:0000259" key="9">
    <source>
        <dbReference type="PROSITE" id="PS50862"/>
    </source>
</evidence>
<dbReference type="InterPro" id="IPR012340">
    <property type="entry name" value="NA-bd_OB-fold"/>
</dbReference>
<reference evidence="10" key="1">
    <citation type="submission" date="2014-11" db="EMBL/GenBank/DDBJ databases">
        <authorList>
            <person name="Zhu J."/>
            <person name="Qi W."/>
            <person name="Song R."/>
        </authorList>
    </citation>
    <scope>NUCLEOTIDE SEQUENCE</scope>
</reference>
<dbReference type="EMBL" id="KP211864">
    <property type="protein sequence ID" value="ANV80006.1"/>
    <property type="molecule type" value="Genomic_DNA"/>
</dbReference>
<dbReference type="GO" id="GO:0004816">
    <property type="term" value="F:asparagine-tRNA ligase activity"/>
    <property type="evidence" value="ECO:0007669"/>
    <property type="project" value="UniProtKB-UniRule"/>
</dbReference>
<evidence type="ECO:0000256" key="3">
    <source>
        <dbReference type="ARBA" id="ARBA00022598"/>
    </source>
</evidence>
<keyword evidence="6" id="KW-0648">Protein biosynthesis</keyword>
<dbReference type="GO" id="GO:0003676">
    <property type="term" value="F:nucleic acid binding"/>
    <property type="evidence" value="ECO:0007669"/>
    <property type="project" value="InterPro"/>
</dbReference>
<evidence type="ECO:0000256" key="7">
    <source>
        <dbReference type="ARBA" id="ARBA00023146"/>
    </source>
</evidence>
<dbReference type="EC" id="6.1.1.22" evidence="2 8"/>
<evidence type="ECO:0000256" key="5">
    <source>
        <dbReference type="ARBA" id="ARBA00022840"/>
    </source>
</evidence>
<dbReference type="PANTHER" id="PTHR22594">
    <property type="entry name" value="ASPARTYL/LYSYL-TRNA SYNTHETASE"/>
    <property type="match status" value="1"/>
</dbReference>
<evidence type="ECO:0000256" key="8">
    <source>
        <dbReference type="NCBIfam" id="TIGR00457"/>
    </source>
</evidence>
<organism evidence="10">
    <name type="scientific">uncultured Poseidoniia archaeon</name>
    <dbReference type="NCBI Taxonomy" id="1697135"/>
    <lineage>
        <taxon>Archaea</taxon>
        <taxon>Methanobacteriati</taxon>
        <taxon>Thermoplasmatota</taxon>
        <taxon>Candidatus Poseidoniia</taxon>
        <taxon>environmental samples</taxon>
    </lineage>
</organism>
<comment type="similarity">
    <text evidence="1">Belongs to the class-II aminoacyl-tRNA synthetase family.</text>
</comment>
<dbReference type="CDD" id="cd04100">
    <property type="entry name" value="Asp_Lys_Asn_RS_N"/>
    <property type="match status" value="1"/>
</dbReference>
<dbReference type="PRINTS" id="PR01042">
    <property type="entry name" value="TRNASYNTHASP"/>
</dbReference>
<dbReference type="InterPro" id="IPR006195">
    <property type="entry name" value="aa-tRNA-synth_II"/>
</dbReference>
<accession>A0A1B1TCL3</accession>
<dbReference type="InterPro" id="IPR004364">
    <property type="entry name" value="Aa-tRNA-synt_II"/>
</dbReference>
<dbReference type="NCBIfam" id="TIGR00457">
    <property type="entry name" value="asnS"/>
    <property type="match status" value="1"/>
</dbReference>
<dbReference type="InterPro" id="IPR004365">
    <property type="entry name" value="NA-bd_OB_tRNA"/>
</dbReference>
<dbReference type="AlphaFoldDB" id="A0A1B1TCL3"/>
<feature type="domain" description="Aminoacyl-transfer RNA synthetases class-II family profile" evidence="9">
    <location>
        <begin position="160"/>
        <end position="460"/>
    </location>
</feature>
<dbReference type="InterPro" id="IPR002312">
    <property type="entry name" value="Asp/Asn-tRNA-synth_IIb"/>
</dbReference>
<dbReference type="Pfam" id="PF00152">
    <property type="entry name" value="tRNA-synt_2"/>
    <property type="match status" value="1"/>
</dbReference>
<evidence type="ECO:0000256" key="1">
    <source>
        <dbReference type="ARBA" id="ARBA00008226"/>
    </source>
</evidence>
<dbReference type="SUPFAM" id="SSF55681">
    <property type="entry name" value="Class II aaRS and biotin synthetases"/>
    <property type="match status" value="1"/>
</dbReference>
<dbReference type="PANTHER" id="PTHR22594:SF34">
    <property type="entry name" value="ASPARAGINE--TRNA LIGASE, MITOCHONDRIAL-RELATED"/>
    <property type="match status" value="1"/>
</dbReference>
<evidence type="ECO:0000256" key="4">
    <source>
        <dbReference type="ARBA" id="ARBA00022741"/>
    </source>
</evidence>
<reference evidence="10" key="2">
    <citation type="journal article" date="2015" name="ISME J.">
        <title>A new class of marine Euryarchaeota group II from the Mediterranean deep chlorophyll maximum.</title>
        <authorList>
            <person name="Martin-Cuadrado A.B."/>
            <person name="Garcia-Heredia I."/>
            <person name="Molto A.G."/>
            <person name="Lopez-Ubeda R."/>
            <person name="Kimes N."/>
            <person name="Lopez-Garcia P."/>
            <person name="Moreira D."/>
            <person name="Rodriguez-Valera F."/>
        </authorList>
    </citation>
    <scope>NUCLEOTIDE SEQUENCE</scope>
</reference>
<evidence type="ECO:0000256" key="2">
    <source>
        <dbReference type="ARBA" id="ARBA00012816"/>
    </source>
</evidence>
<dbReference type="InterPro" id="IPR045864">
    <property type="entry name" value="aa-tRNA-synth_II/BPL/LPL"/>
</dbReference>
<keyword evidence="5" id="KW-0067">ATP-binding</keyword>
<dbReference type="Gene3D" id="2.40.50.140">
    <property type="entry name" value="Nucleic acid-binding proteins"/>
    <property type="match status" value="1"/>
</dbReference>
<dbReference type="PROSITE" id="PS50862">
    <property type="entry name" value="AA_TRNA_LIGASE_II"/>
    <property type="match status" value="1"/>
</dbReference>
<dbReference type="InterPro" id="IPR004522">
    <property type="entry name" value="Asn-tRNA-ligase"/>
</dbReference>